<accession>A0A377FY97</accession>
<sequence>MTKRIIIGGLVVLLVVATFLQVREIIRAYNIAYQEEIVPEATRVRSLTGAESLEGISRVTGENTLVEALYGYKNMDDQDIESVIVVDRNLGVQPKASDAYYEIFPGREATEEEAAMFDTLVTEFDEQQLFAQVISTHEARYVTNREETMTFYKVFVRDVDTNEYVFFITEDGTKLDFHTRGFQPLRYF</sequence>
<gene>
    <name evidence="1" type="ORF">NCTC13163_02710</name>
</gene>
<dbReference type="OrthoDB" id="2352786at2"/>
<protein>
    <submittedName>
        <fullName evidence="1">Uncharacterized protein</fullName>
    </submittedName>
</protein>
<dbReference type="EMBL" id="UGGP01000001">
    <property type="protein sequence ID" value="STO09293.1"/>
    <property type="molecule type" value="Genomic_DNA"/>
</dbReference>
<dbReference type="AlphaFoldDB" id="A0A377FY97"/>
<dbReference type="STRING" id="1397694.GCA_000702585_00135"/>
<name>A0A377FY97_9BACL</name>
<organism evidence="1 2">
    <name type="scientific">Exiguobacterium aurantiacum</name>
    <dbReference type="NCBI Taxonomy" id="33987"/>
    <lineage>
        <taxon>Bacteria</taxon>
        <taxon>Bacillati</taxon>
        <taxon>Bacillota</taxon>
        <taxon>Bacilli</taxon>
        <taxon>Bacillales</taxon>
        <taxon>Bacillales Family XII. Incertae Sedis</taxon>
        <taxon>Exiguobacterium</taxon>
    </lineage>
</organism>
<proteinExistence type="predicted"/>
<evidence type="ECO:0000313" key="1">
    <source>
        <dbReference type="EMBL" id="STO09293.1"/>
    </source>
</evidence>
<evidence type="ECO:0000313" key="2">
    <source>
        <dbReference type="Proteomes" id="UP000254060"/>
    </source>
</evidence>
<reference evidence="1 2" key="1">
    <citation type="submission" date="2018-06" db="EMBL/GenBank/DDBJ databases">
        <authorList>
            <consortium name="Pathogen Informatics"/>
            <person name="Doyle S."/>
        </authorList>
    </citation>
    <scope>NUCLEOTIDE SEQUENCE [LARGE SCALE GENOMIC DNA]</scope>
    <source>
        <strain evidence="1 2">NCTC13163</strain>
    </source>
</reference>
<dbReference type="RefSeq" id="WP_024372080.1">
    <property type="nucleotide sequence ID" value="NZ_UGGP01000001.1"/>
</dbReference>
<dbReference type="Proteomes" id="UP000254060">
    <property type="component" value="Unassembled WGS sequence"/>
</dbReference>